<keyword evidence="1 7" id="KW-0597">Phosphoprotein</keyword>
<accession>A0A1T2KXI9</accession>
<feature type="domain" description="Response regulatory" evidence="9">
    <location>
        <begin position="5"/>
        <end position="121"/>
    </location>
</feature>
<dbReference type="Gene3D" id="3.40.50.2300">
    <property type="match status" value="1"/>
</dbReference>
<comment type="caution">
    <text evidence="10">The sequence shown here is derived from an EMBL/GenBank/DDBJ whole genome shotgun (WGS) entry which is preliminary data.</text>
</comment>
<dbReference type="CDD" id="cd00009">
    <property type="entry name" value="AAA"/>
    <property type="match status" value="1"/>
</dbReference>
<feature type="domain" description="Sigma-54 factor interaction" evidence="8">
    <location>
        <begin position="143"/>
        <end position="367"/>
    </location>
</feature>
<dbReference type="PANTHER" id="PTHR32071">
    <property type="entry name" value="TRANSCRIPTIONAL REGULATORY PROTEIN"/>
    <property type="match status" value="1"/>
</dbReference>
<evidence type="ECO:0000259" key="8">
    <source>
        <dbReference type="PROSITE" id="PS50045"/>
    </source>
</evidence>
<protein>
    <submittedName>
        <fullName evidence="10">Transcriptional regulator</fullName>
    </submittedName>
</protein>
<organism evidence="10 11">
    <name type="scientific">Solemya velesiana gill symbiont</name>
    <dbReference type="NCBI Taxonomy" id="1918948"/>
    <lineage>
        <taxon>Bacteria</taxon>
        <taxon>Pseudomonadati</taxon>
        <taxon>Pseudomonadota</taxon>
        <taxon>Gammaproteobacteria</taxon>
        <taxon>sulfur-oxidizing symbionts</taxon>
    </lineage>
</organism>
<evidence type="ECO:0000259" key="9">
    <source>
        <dbReference type="PROSITE" id="PS50110"/>
    </source>
</evidence>
<evidence type="ECO:0000313" key="10">
    <source>
        <dbReference type="EMBL" id="OOZ37524.1"/>
    </source>
</evidence>
<dbReference type="CDD" id="cd17550">
    <property type="entry name" value="REC_NtrX-like"/>
    <property type="match status" value="1"/>
</dbReference>
<dbReference type="PRINTS" id="PR00819">
    <property type="entry name" value="CBXCFQXSUPER"/>
</dbReference>
<reference evidence="10 11" key="1">
    <citation type="submission" date="2016-11" db="EMBL/GenBank/DDBJ databases">
        <title>Mixed transmission modes and dynamic genome evolution in an obligate animal-bacterial symbiosis.</title>
        <authorList>
            <person name="Russell S.L."/>
            <person name="Corbett-Detig R.B."/>
            <person name="Cavanaugh C.M."/>
        </authorList>
    </citation>
    <scope>NUCLEOTIDE SEQUENCE [LARGE SCALE GENOMIC DNA]</scope>
    <source>
        <strain evidence="10">Se-Cadez</strain>
    </source>
</reference>
<dbReference type="InterPro" id="IPR000641">
    <property type="entry name" value="CbxX/CfxQ"/>
</dbReference>
<dbReference type="SMART" id="SM00448">
    <property type="entry name" value="REC"/>
    <property type="match status" value="1"/>
</dbReference>
<dbReference type="InterPro" id="IPR002078">
    <property type="entry name" value="Sigma_54_int"/>
</dbReference>
<dbReference type="InterPro" id="IPR027417">
    <property type="entry name" value="P-loop_NTPase"/>
</dbReference>
<dbReference type="AlphaFoldDB" id="A0A1T2KXI9"/>
<evidence type="ECO:0000256" key="6">
    <source>
        <dbReference type="ARBA" id="ARBA00023163"/>
    </source>
</evidence>
<dbReference type="Gene3D" id="1.10.10.60">
    <property type="entry name" value="Homeodomain-like"/>
    <property type="match status" value="1"/>
</dbReference>
<gene>
    <name evidence="10" type="ORF">BOW51_01995</name>
</gene>
<evidence type="ECO:0000256" key="1">
    <source>
        <dbReference type="ARBA" id="ARBA00022553"/>
    </source>
</evidence>
<dbReference type="Pfam" id="PF25601">
    <property type="entry name" value="AAA_lid_14"/>
    <property type="match status" value="1"/>
</dbReference>
<dbReference type="GO" id="GO:0043565">
    <property type="term" value="F:sequence-specific DNA binding"/>
    <property type="evidence" value="ECO:0007669"/>
    <property type="project" value="InterPro"/>
</dbReference>
<name>A0A1T2KXI9_9GAMM</name>
<dbReference type="OrthoDB" id="9804019at2"/>
<dbReference type="InterPro" id="IPR002197">
    <property type="entry name" value="HTH_Fis"/>
</dbReference>
<keyword evidence="2" id="KW-0547">Nucleotide-binding</keyword>
<dbReference type="FunFam" id="3.40.50.300:FF:000006">
    <property type="entry name" value="DNA-binding transcriptional regulator NtrC"/>
    <property type="match status" value="1"/>
</dbReference>
<dbReference type="FunFam" id="3.40.50.2300:FF:000018">
    <property type="entry name" value="DNA-binding transcriptional regulator NtrC"/>
    <property type="match status" value="1"/>
</dbReference>
<keyword evidence="3" id="KW-0067">ATP-binding</keyword>
<proteinExistence type="predicted"/>
<dbReference type="GO" id="GO:0005524">
    <property type="term" value="F:ATP binding"/>
    <property type="evidence" value="ECO:0007669"/>
    <property type="project" value="UniProtKB-KW"/>
</dbReference>
<dbReference type="RefSeq" id="WP_078485856.1">
    <property type="nucleotide sequence ID" value="NZ_MPRJ01000008.1"/>
</dbReference>
<dbReference type="EMBL" id="MPRJ01000008">
    <property type="protein sequence ID" value="OOZ37524.1"/>
    <property type="molecule type" value="Genomic_DNA"/>
</dbReference>
<dbReference type="InterPro" id="IPR011006">
    <property type="entry name" value="CheY-like_superfamily"/>
</dbReference>
<dbReference type="InterPro" id="IPR058031">
    <property type="entry name" value="AAA_lid_NorR"/>
</dbReference>
<dbReference type="GO" id="GO:0006355">
    <property type="term" value="P:regulation of DNA-templated transcription"/>
    <property type="evidence" value="ECO:0007669"/>
    <property type="project" value="InterPro"/>
</dbReference>
<evidence type="ECO:0000256" key="5">
    <source>
        <dbReference type="ARBA" id="ARBA00023015"/>
    </source>
</evidence>
<dbReference type="InterPro" id="IPR001789">
    <property type="entry name" value="Sig_transdc_resp-reg_receiver"/>
</dbReference>
<dbReference type="Gene3D" id="1.10.8.60">
    <property type="match status" value="1"/>
</dbReference>
<evidence type="ECO:0000256" key="4">
    <source>
        <dbReference type="ARBA" id="ARBA00023012"/>
    </source>
</evidence>
<dbReference type="PROSITE" id="PS50110">
    <property type="entry name" value="RESPONSE_REGULATORY"/>
    <property type="match status" value="1"/>
</dbReference>
<dbReference type="Pfam" id="PF02954">
    <property type="entry name" value="HTH_8"/>
    <property type="match status" value="1"/>
</dbReference>
<dbReference type="Pfam" id="PF00158">
    <property type="entry name" value="Sigma54_activat"/>
    <property type="match status" value="1"/>
</dbReference>
<feature type="modified residue" description="4-aspartylphosphate" evidence="7">
    <location>
        <position position="54"/>
    </location>
</feature>
<dbReference type="PROSITE" id="PS50045">
    <property type="entry name" value="SIGMA54_INTERACT_4"/>
    <property type="match status" value="1"/>
</dbReference>
<dbReference type="InterPro" id="IPR009057">
    <property type="entry name" value="Homeodomain-like_sf"/>
</dbReference>
<dbReference type="SUPFAM" id="SSF46689">
    <property type="entry name" value="Homeodomain-like"/>
    <property type="match status" value="1"/>
</dbReference>
<evidence type="ECO:0000256" key="3">
    <source>
        <dbReference type="ARBA" id="ARBA00022840"/>
    </source>
</evidence>
<keyword evidence="6" id="KW-0804">Transcription</keyword>
<dbReference type="Proteomes" id="UP000190896">
    <property type="component" value="Unassembled WGS sequence"/>
</dbReference>
<keyword evidence="4" id="KW-0902">Two-component regulatory system</keyword>
<evidence type="ECO:0000256" key="2">
    <source>
        <dbReference type="ARBA" id="ARBA00022741"/>
    </source>
</evidence>
<evidence type="ECO:0000313" key="11">
    <source>
        <dbReference type="Proteomes" id="UP000190896"/>
    </source>
</evidence>
<sequence length="456" mass="51166">MSGPFILVVDDEPDIRSLVQEILVDEDYQVNVAEDGASARRALRERRPDLVLLDIWMPDVDGITLLKEWAEADNGLPCPVIMMSGHGTVETAVEATRYGAYDFLEKPLSLAKLLLTVERALEADKLQQENIGLRRHTPHVIEPTGHSAVMLRLREQVKRIAQHDTWVLITGEPGSGRETFARYLHSQSQRRERPFVDVSVTSISGSNSALELFGSEDNGTVHYGALEQAGGGTLYLDEVADMPMEVQAQLLGALDTGSYLRVGGSEPVQIDVRIVAATQHDLENLVQAGKFREDLFYHLNVVPLRIPALREHREDVPDLLNAYVDYFVEQDKLQYRRFDVGAQNFLRNHGWGGNIRELKNLVQRLLIMGVGEDISQDEVESALGGSQVSAAGGESFPVSFDQPLRQAREQFEKAYLEYQLEKHVGNVSRMASEAGMERTHLYRKLRSLGVEIKERR</sequence>
<dbReference type="Pfam" id="PF00072">
    <property type="entry name" value="Response_reg"/>
    <property type="match status" value="1"/>
</dbReference>
<keyword evidence="11" id="KW-1185">Reference proteome</keyword>
<dbReference type="Gene3D" id="3.40.50.300">
    <property type="entry name" value="P-loop containing nucleotide triphosphate hydrolases"/>
    <property type="match status" value="1"/>
</dbReference>
<keyword evidence="5" id="KW-0805">Transcription regulation</keyword>
<dbReference type="PANTHER" id="PTHR32071:SF17">
    <property type="entry name" value="TRANSCRIPTIONAL REGULATOR (NTRC FAMILY)"/>
    <property type="match status" value="1"/>
</dbReference>
<dbReference type="SUPFAM" id="SSF52172">
    <property type="entry name" value="CheY-like"/>
    <property type="match status" value="1"/>
</dbReference>
<dbReference type="SUPFAM" id="SSF52540">
    <property type="entry name" value="P-loop containing nucleoside triphosphate hydrolases"/>
    <property type="match status" value="1"/>
</dbReference>
<dbReference type="GO" id="GO:0000160">
    <property type="term" value="P:phosphorelay signal transduction system"/>
    <property type="evidence" value="ECO:0007669"/>
    <property type="project" value="UniProtKB-KW"/>
</dbReference>
<evidence type="ECO:0000256" key="7">
    <source>
        <dbReference type="PROSITE-ProRule" id="PRU00169"/>
    </source>
</evidence>